<reference evidence="2 3" key="1">
    <citation type="submission" date="2020-08" db="EMBL/GenBank/DDBJ databases">
        <title>Cohnella phylogeny.</title>
        <authorList>
            <person name="Dunlap C."/>
        </authorList>
    </citation>
    <scope>NUCLEOTIDE SEQUENCE [LARGE SCALE GENOMIC DNA]</scope>
    <source>
        <strain evidence="2 3">DSM 25241</strain>
    </source>
</reference>
<dbReference type="EMBL" id="JACJVQ010000008">
    <property type="protein sequence ID" value="MBB6634898.1"/>
    <property type="molecule type" value="Genomic_DNA"/>
</dbReference>
<comment type="caution">
    <text evidence="2">The sequence shown here is derived from an EMBL/GenBank/DDBJ whole genome shotgun (WGS) entry which is preliminary data.</text>
</comment>
<protein>
    <submittedName>
        <fullName evidence="2">Uncharacterized protein</fullName>
    </submittedName>
</protein>
<dbReference type="Proteomes" id="UP000535838">
    <property type="component" value="Unassembled WGS sequence"/>
</dbReference>
<sequence length="236" mass="26113">MRKRWIALGLLALAAAGVGFYFNGELAKEKEASSPTAVEAIERVRDDYLDYVVHEEAVDGGKVVFYLHYHDNGFVLQADYAKKTRYGWKYVFGGGFGGSGMERQEGAQPMPEDPDRAKESYLNLLHMYIPSTVGTEFGRTPFPMYMGAILDPEVTSVVVTSVEDGLEKQAKIVTVDDYFRIYFVFLDESQGLKLKVTTYDGDGRKLQEVERDESASHGFESGTQASASPASVPSST</sequence>
<dbReference type="RefSeq" id="WP_185120125.1">
    <property type="nucleotide sequence ID" value="NZ_JACJVQ010000008.1"/>
</dbReference>
<proteinExistence type="predicted"/>
<accession>A0A841SXJ3</accession>
<keyword evidence="3" id="KW-1185">Reference proteome</keyword>
<gene>
    <name evidence="2" type="ORF">H7B67_12325</name>
</gene>
<feature type="region of interest" description="Disordered" evidence="1">
    <location>
        <begin position="209"/>
        <end position="236"/>
    </location>
</feature>
<evidence type="ECO:0000256" key="1">
    <source>
        <dbReference type="SAM" id="MobiDB-lite"/>
    </source>
</evidence>
<feature type="compositionally biased region" description="Low complexity" evidence="1">
    <location>
        <begin position="225"/>
        <end position="236"/>
    </location>
</feature>
<evidence type="ECO:0000313" key="3">
    <source>
        <dbReference type="Proteomes" id="UP000535838"/>
    </source>
</evidence>
<name>A0A841SXJ3_9BACL</name>
<evidence type="ECO:0000313" key="2">
    <source>
        <dbReference type="EMBL" id="MBB6634898.1"/>
    </source>
</evidence>
<dbReference type="AlphaFoldDB" id="A0A841SXJ3"/>
<organism evidence="2 3">
    <name type="scientific">Cohnella thailandensis</name>
    <dbReference type="NCBI Taxonomy" id="557557"/>
    <lineage>
        <taxon>Bacteria</taxon>
        <taxon>Bacillati</taxon>
        <taxon>Bacillota</taxon>
        <taxon>Bacilli</taxon>
        <taxon>Bacillales</taxon>
        <taxon>Paenibacillaceae</taxon>
        <taxon>Cohnella</taxon>
    </lineage>
</organism>